<dbReference type="Proteomes" id="UP001233999">
    <property type="component" value="Unassembled WGS sequence"/>
</dbReference>
<evidence type="ECO:0000313" key="3">
    <source>
        <dbReference type="Proteomes" id="UP001233999"/>
    </source>
</evidence>
<evidence type="ECO:0000256" key="1">
    <source>
        <dbReference type="SAM" id="Phobius"/>
    </source>
</evidence>
<keyword evidence="1" id="KW-1133">Transmembrane helix</keyword>
<feature type="non-terminal residue" evidence="2">
    <location>
        <position position="68"/>
    </location>
</feature>
<feature type="transmembrane region" description="Helical" evidence="1">
    <location>
        <begin position="12"/>
        <end position="30"/>
    </location>
</feature>
<keyword evidence="1" id="KW-0472">Membrane</keyword>
<dbReference type="EMBL" id="JASPKZ010006698">
    <property type="protein sequence ID" value="KAJ9587083.1"/>
    <property type="molecule type" value="Genomic_DNA"/>
</dbReference>
<gene>
    <name evidence="2" type="ORF">L9F63_028345</name>
</gene>
<organism evidence="2 3">
    <name type="scientific">Diploptera punctata</name>
    <name type="common">Pacific beetle cockroach</name>
    <dbReference type="NCBI Taxonomy" id="6984"/>
    <lineage>
        <taxon>Eukaryota</taxon>
        <taxon>Metazoa</taxon>
        <taxon>Ecdysozoa</taxon>
        <taxon>Arthropoda</taxon>
        <taxon>Hexapoda</taxon>
        <taxon>Insecta</taxon>
        <taxon>Pterygota</taxon>
        <taxon>Neoptera</taxon>
        <taxon>Polyneoptera</taxon>
        <taxon>Dictyoptera</taxon>
        <taxon>Blattodea</taxon>
        <taxon>Blaberoidea</taxon>
        <taxon>Blaberidae</taxon>
        <taxon>Diplopterinae</taxon>
        <taxon>Diploptera</taxon>
    </lineage>
</organism>
<comment type="caution">
    <text evidence="2">The sequence shown here is derived from an EMBL/GenBank/DDBJ whole genome shotgun (WGS) entry which is preliminary data.</text>
</comment>
<name>A0AAD8EE75_DIPPU</name>
<evidence type="ECO:0000313" key="2">
    <source>
        <dbReference type="EMBL" id="KAJ9587083.1"/>
    </source>
</evidence>
<reference evidence="2" key="1">
    <citation type="journal article" date="2023" name="IScience">
        <title>Live-bearing cockroach genome reveals convergent evolutionary mechanisms linked to viviparity in insects and beyond.</title>
        <authorList>
            <person name="Fouks B."/>
            <person name="Harrison M.C."/>
            <person name="Mikhailova A.A."/>
            <person name="Marchal E."/>
            <person name="English S."/>
            <person name="Carruthers M."/>
            <person name="Jennings E.C."/>
            <person name="Chiamaka E.L."/>
            <person name="Frigard R.A."/>
            <person name="Pippel M."/>
            <person name="Attardo G.M."/>
            <person name="Benoit J.B."/>
            <person name="Bornberg-Bauer E."/>
            <person name="Tobe S.S."/>
        </authorList>
    </citation>
    <scope>NUCLEOTIDE SEQUENCE</scope>
    <source>
        <strain evidence="2">Stay&amp;Tobe</strain>
    </source>
</reference>
<keyword evidence="3" id="KW-1185">Reference proteome</keyword>
<sequence>PRLCRFRKISSDHVLCVAFTFILFFHDYVIDNSFRPFSFFRSLTFTPINHLTDGAFRNDYFRFFTFVY</sequence>
<protein>
    <submittedName>
        <fullName evidence="2">Uncharacterized protein</fullName>
    </submittedName>
</protein>
<feature type="non-terminal residue" evidence="2">
    <location>
        <position position="1"/>
    </location>
</feature>
<dbReference type="AlphaFoldDB" id="A0AAD8EE75"/>
<accession>A0AAD8EE75</accession>
<reference evidence="2" key="2">
    <citation type="submission" date="2023-05" db="EMBL/GenBank/DDBJ databases">
        <authorList>
            <person name="Fouks B."/>
        </authorList>
    </citation>
    <scope>NUCLEOTIDE SEQUENCE</scope>
    <source>
        <strain evidence="2">Stay&amp;Tobe</strain>
        <tissue evidence="2">Testes</tissue>
    </source>
</reference>
<keyword evidence="1" id="KW-0812">Transmembrane</keyword>
<proteinExistence type="predicted"/>